<reference evidence="2" key="1">
    <citation type="submission" date="2022-05" db="EMBL/GenBank/DDBJ databases">
        <authorList>
            <person name="Okamura Y."/>
        </authorList>
    </citation>
    <scope>NUCLEOTIDE SEQUENCE</scope>
</reference>
<sequence>MVHLRLSDISKELTNEELDKFFKLKTNSQDSVVNYQVMRVGPAGEGLLSAVYRINVKGEKYNTSFVAKGLILDLKLRKTLSCEMYFQREVVFFSKLLPILTDLQKSLNAKECLQNYIPFCYHSYCDGRNDFLVIEDMSESGYTSLPYAPTDFEKDGTLKVLAHLHAVSMALRIKNPKLFYKLANELPECYYIDKRKTWYGKWLQRAIDNDKAVVSEFKNKIGNVYYEKFMQLINNDVYEQLQNISSTWGDNTVLNHGDCWYANLMSSKKGVVALDFQLYRFASPAVDLTNFMMTSANVSPHADDYNNTLNVYYSYLRYFMEDMNLNVDNAFPRHALDAEMHKYGKFGFFIALSSIPLIISERCDVMQSFEEKFNNHEIIPLEELWVLRPFKTDEEKMRLINALRLSVDVGLI</sequence>
<gene>
    <name evidence="2" type="ORF">PIBRA_LOCUS14093</name>
</gene>
<dbReference type="PANTHER" id="PTHR11012:SF57">
    <property type="entry name" value="LD10016P"/>
    <property type="match status" value="1"/>
</dbReference>
<accession>A0A9P0XJ91</accession>
<keyword evidence="3" id="KW-1185">Reference proteome</keyword>
<evidence type="ECO:0000259" key="1">
    <source>
        <dbReference type="SMART" id="SM00587"/>
    </source>
</evidence>
<dbReference type="SMART" id="SM00587">
    <property type="entry name" value="CHK"/>
    <property type="match status" value="1"/>
</dbReference>
<dbReference type="Gene3D" id="3.90.1200.10">
    <property type="match status" value="1"/>
</dbReference>
<dbReference type="Proteomes" id="UP001152562">
    <property type="component" value="Unassembled WGS sequence"/>
</dbReference>
<dbReference type="AlphaFoldDB" id="A0A9P0XJ91"/>
<name>A0A9P0XJ91_PIEBR</name>
<dbReference type="Pfam" id="PF02958">
    <property type="entry name" value="EcKL"/>
    <property type="match status" value="1"/>
</dbReference>
<dbReference type="PANTHER" id="PTHR11012">
    <property type="entry name" value="PROTEIN KINASE-LIKE DOMAIN-CONTAINING"/>
    <property type="match status" value="1"/>
</dbReference>
<comment type="caution">
    <text evidence="2">The sequence shown here is derived from an EMBL/GenBank/DDBJ whole genome shotgun (WGS) entry which is preliminary data.</text>
</comment>
<dbReference type="EMBL" id="CALOZG010000087">
    <property type="protein sequence ID" value="CAH4038546.1"/>
    <property type="molecule type" value="Genomic_DNA"/>
</dbReference>
<dbReference type="InterPro" id="IPR011009">
    <property type="entry name" value="Kinase-like_dom_sf"/>
</dbReference>
<evidence type="ECO:0000313" key="2">
    <source>
        <dbReference type="EMBL" id="CAH4038546.1"/>
    </source>
</evidence>
<dbReference type="InterPro" id="IPR015897">
    <property type="entry name" value="CHK_kinase-like"/>
</dbReference>
<protein>
    <recommendedName>
        <fullName evidence="1">CHK kinase-like domain-containing protein</fullName>
    </recommendedName>
</protein>
<proteinExistence type="predicted"/>
<evidence type="ECO:0000313" key="3">
    <source>
        <dbReference type="Proteomes" id="UP001152562"/>
    </source>
</evidence>
<dbReference type="SUPFAM" id="SSF56112">
    <property type="entry name" value="Protein kinase-like (PK-like)"/>
    <property type="match status" value="1"/>
</dbReference>
<dbReference type="InterPro" id="IPR004119">
    <property type="entry name" value="EcKL"/>
</dbReference>
<organism evidence="2 3">
    <name type="scientific">Pieris brassicae</name>
    <name type="common">White butterfly</name>
    <name type="synonym">Large white butterfly</name>
    <dbReference type="NCBI Taxonomy" id="7116"/>
    <lineage>
        <taxon>Eukaryota</taxon>
        <taxon>Metazoa</taxon>
        <taxon>Ecdysozoa</taxon>
        <taxon>Arthropoda</taxon>
        <taxon>Hexapoda</taxon>
        <taxon>Insecta</taxon>
        <taxon>Pterygota</taxon>
        <taxon>Neoptera</taxon>
        <taxon>Endopterygota</taxon>
        <taxon>Lepidoptera</taxon>
        <taxon>Glossata</taxon>
        <taxon>Ditrysia</taxon>
        <taxon>Papilionoidea</taxon>
        <taxon>Pieridae</taxon>
        <taxon>Pierinae</taxon>
        <taxon>Pieris</taxon>
    </lineage>
</organism>
<feature type="domain" description="CHK kinase-like" evidence="1">
    <location>
        <begin position="132"/>
        <end position="322"/>
    </location>
</feature>